<dbReference type="SMART" id="SM00271">
    <property type="entry name" value="DnaJ"/>
    <property type="match status" value="1"/>
</dbReference>
<evidence type="ECO:0000259" key="2">
    <source>
        <dbReference type="PROSITE" id="PS50076"/>
    </source>
</evidence>
<dbReference type="PANTHER" id="PTHR45255">
    <property type="entry name" value="DNAJ HOMOLOG SUBFAMILY C MEMBER 24"/>
    <property type="match status" value="1"/>
</dbReference>
<dbReference type="PANTHER" id="PTHR45255:SF1">
    <property type="entry name" value="DNAJ HOMOLOG SUBFAMILY C MEMBER 24"/>
    <property type="match status" value="1"/>
</dbReference>
<dbReference type="PRINTS" id="PR00625">
    <property type="entry name" value="JDOMAIN"/>
</dbReference>
<evidence type="ECO:0000313" key="4">
    <source>
        <dbReference type="Proteomes" id="UP001142489"/>
    </source>
</evidence>
<protein>
    <recommendedName>
        <fullName evidence="2">J domain-containing protein</fullName>
    </recommendedName>
</protein>
<feature type="domain" description="J" evidence="2">
    <location>
        <begin position="123"/>
        <end position="194"/>
    </location>
</feature>
<comment type="caution">
    <text evidence="3">The sequence shown here is derived from an EMBL/GenBank/DDBJ whole genome shotgun (WGS) entry which is preliminary data.</text>
</comment>
<organism evidence="3 4">
    <name type="scientific">Phrynocephalus forsythii</name>
    <dbReference type="NCBI Taxonomy" id="171643"/>
    <lineage>
        <taxon>Eukaryota</taxon>
        <taxon>Metazoa</taxon>
        <taxon>Chordata</taxon>
        <taxon>Craniata</taxon>
        <taxon>Vertebrata</taxon>
        <taxon>Euteleostomi</taxon>
        <taxon>Lepidosauria</taxon>
        <taxon>Squamata</taxon>
        <taxon>Bifurcata</taxon>
        <taxon>Unidentata</taxon>
        <taxon>Episquamata</taxon>
        <taxon>Toxicofera</taxon>
        <taxon>Iguania</taxon>
        <taxon>Acrodonta</taxon>
        <taxon>Agamidae</taxon>
        <taxon>Agaminae</taxon>
        <taxon>Phrynocephalus</taxon>
    </lineage>
</organism>
<dbReference type="InterPro" id="IPR036869">
    <property type="entry name" value="J_dom_sf"/>
</dbReference>
<dbReference type="Pfam" id="PF00226">
    <property type="entry name" value="DnaJ"/>
    <property type="match status" value="1"/>
</dbReference>
<reference evidence="3" key="1">
    <citation type="journal article" date="2023" name="DNA Res.">
        <title>Chromosome-level genome assembly of Phrynocephalus forsythii using third-generation DNA sequencing and Hi-C analysis.</title>
        <authorList>
            <person name="Qi Y."/>
            <person name="Zhao W."/>
            <person name="Zhao Y."/>
            <person name="Niu C."/>
            <person name="Cao S."/>
            <person name="Zhang Y."/>
        </authorList>
    </citation>
    <scope>NUCLEOTIDE SEQUENCE</scope>
    <source>
        <tissue evidence="3">Muscle</tissue>
    </source>
</reference>
<evidence type="ECO:0000313" key="3">
    <source>
        <dbReference type="EMBL" id="KAJ7344522.1"/>
    </source>
</evidence>
<keyword evidence="4" id="KW-1185">Reference proteome</keyword>
<dbReference type="FunFam" id="1.10.287.110:FF:000056">
    <property type="entry name" value="DnaJ (Hsp40) homolog, subfamily C, member 24"/>
    <property type="match status" value="1"/>
</dbReference>
<proteinExistence type="predicted"/>
<dbReference type="Proteomes" id="UP001142489">
    <property type="component" value="Unassembled WGS sequence"/>
</dbReference>
<dbReference type="EMBL" id="JAPFRF010000001">
    <property type="protein sequence ID" value="KAJ7344522.1"/>
    <property type="molecule type" value="Genomic_DNA"/>
</dbReference>
<dbReference type="CDD" id="cd06257">
    <property type="entry name" value="DnaJ"/>
    <property type="match status" value="1"/>
</dbReference>
<keyword evidence="1" id="KW-0862">Zinc</keyword>
<dbReference type="SUPFAM" id="SSF46565">
    <property type="entry name" value="Chaperone J-domain"/>
    <property type="match status" value="1"/>
</dbReference>
<accession>A0A9Q1B7E5</accession>
<dbReference type="Gene3D" id="1.10.287.110">
    <property type="entry name" value="DnaJ domain"/>
    <property type="match status" value="1"/>
</dbReference>
<dbReference type="AlphaFoldDB" id="A0A9Q1B7E5"/>
<dbReference type="OrthoDB" id="66964at2759"/>
<dbReference type="PROSITE" id="PS50076">
    <property type="entry name" value="DNAJ_2"/>
    <property type="match status" value="1"/>
</dbReference>
<dbReference type="GO" id="GO:0001671">
    <property type="term" value="F:ATPase activator activity"/>
    <property type="evidence" value="ECO:0007669"/>
    <property type="project" value="TreeGrafter"/>
</dbReference>
<dbReference type="InterPro" id="IPR001623">
    <property type="entry name" value="DnaJ_domain"/>
</dbReference>
<evidence type="ECO:0000256" key="1">
    <source>
        <dbReference type="ARBA" id="ARBA00022833"/>
    </source>
</evidence>
<sequence length="266" mass="29887">MATASVPCRSGFPVCPSFFGAGLETKTPRKAFLSTTQGDAFLSFISAFCSLYYDDDVSGRRRFGRGESDTACPLSWAASRLLISTPAALLREGFLWKVSDRFLKDIRNGLIYVMALGEQPQKDWYRILGAGPSDSLTNLKRKYQSLVLLYHPDKQSTDVPAGEVEARMQRFIEIDRAWKILGNEETKKEYDLQRREYELTQGWPVDAQVSLEDMAWNHEAPYLNCDKNMSYVSCCWTKECSRNVSSGEAEVLPALVQATNGNGFIA</sequence>
<name>A0A9Q1B7E5_9SAUR</name>
<dbReference type="GO" id="GO:0008198">
    <property type="term" value="F:ferrous iron binding"/>
    <property type="evidence" value="ECO:0007669"/>
    <property type="project" value="TreeGrafter"/>
</dbReference>
<gene>
    <name evidence="3" type="ORF">JRQ81_000472</name>
</gene>